<proteinExistence type="predicted"/>
<keyword evidence="2" id="KW-1185">Reference proteome</keyword>
<dbReference type="AlphaFoldDB" id="A0A9P0KJK2"/>
<evidence type="ECO:0000313" key="2">
    <source>
        <dbReference type="Proteomes" id="UP001152888"/>
    </source>
</evidence>
<evidence type="ECO:0000313" key="1">
    <source>
        <dbReference type="EMBL" id="CAH1976131.1"/>
    </source>
</evidence>
<dbReference type="Proteomes" id="UP001152888">
    <property type="component" value="Unassembled WGS sequence"/>
</dbReference>
<organism evidence="1 2">
    <name type="scientific">Acanthoscelides obtectus</name>
    <name type="common">Bean weevil</name>
    <name type="synonym">Bruchus obtectus</name>
    <dbReference type="NCBI Taxonomy" id="200917"/>
    <lineage>
        <taxon>Eukaryota</taxon>
        <taxon>Metazoa</taxon>
        <taxon>Ecdysozoa</taxon>
        <taxon>Arthropoda</taxon>
        <taxon>Hexapoda</taxon>
        <taxon>Insecta</taxon>
        <taxon>Pterygota</taxon>
        <taxon>Neoptera</taxon>
        <taxon>Endopterygota</taxon>
        <taxon>Coleoptera</taxon>
        <taxon>Polyphaga</taxon>
        <taxon>Cucujiformia</taxon>
        <taxon>Chrysomeloidea</taxon>
        <taxon>Chrysomelidae</taxon>
        <taxon>Bruchinae</taxon>
        <taxon>Bruchini</taxon>
        <taxon>Acanthoscelides</taxon>
    </lineage>
</organism>
<gene>
    <name evidence="1" type="ORF">ACAOBT_LOCUS11982</name>
</gene>
<reference evidence="1" key="1">
    <citation type="submission" date="2022-03" db="EMBL/GenBank/DDBJ databases">
        <authorList>
            <person name="Sayadi A."/>
        </authorList>
    </citation>
    <scope>NUCLEOTIDE SEQUENCE</scope>
</reference>
<dbReference type="EMBL" id="CAKOFQ010006844">
    <property type="protein sequence ID" value="CAH1976131.1"/>
    <property type="molecule type" value="Genomic_DNA"/>
</dbReference>
<sequence>MKQTKIDPYQLPALFRQFYEMIKAITLRTQFRHRRILNSFTVGTVAEECIMQCSTKNLLLAKDLPESYTTFRKTDSDEINELS</sequence>
<protein>
    <submittedName>
        <fullName evidence="1">Uncharacterized protein</fullName>
    </submittedName>
</protein>
<accession>A0A9P0KJK2</accession>
<name>A0A9P0KJK2_ACAOB</name>
<comment type="caution">
    <text evidence="1">The sequence shown here is derived from an EMBL/GenBank/DDBJ whole genome shotgun (WGS) entry which is preliminary data.</text>
</comment>